<feature type="domain" description="DUF5714" evidence="1">
    <location>
        <begin position="60"/>
        <end position="231"/>
    </location>
</feature>
<dbReference type="Proteomes" id="UP001299546">
    <property type="component" value="Unassembled WGS sequence"/>
</dbReference>
<reference evidence="2 3" key="1">
    <citation type="submission" date="2021-10" db="EMBL/GenBank/DDBJ databases">
        <title>Collection of gut derived symbiotic bacterial strains cultured from healthy donors.</title>
        <authorList>
            <person name="Lin H."/>
            <person name="Littmann E."/>
            <person name="Kohout C."/>
            <person name="Pamer E.G."/>
        </authorList>
    </citation>
    <scope>NUCLEOTIDE SEQUENCE [LARGE SCALE GENOMIC DNA]</scope>
    <source>
        <strain evidence="2 3">DFI.1.165</strain>
    </source>
</reference>
<dbReference type="InterPro" id="IPR043768">
    <property type="entry name" value="DUF5714"/>
</dbReference>
<accession>A0ABS8DKG2</accession>
<evidence type="ECO:0000313" key="2">
    <source>
        <dbReference type="EMBL" id="MCB7388936.1"/>
    </source>
</evidence>
<dbReference type="Pfam" id="PF18978">
    <property type="entry name" value="DUF5714"/>
    <property type="match status" value="1"/>
</dbReference>
<protein>
    <submittedName>
        <fullName evidence="2">DUF5714 domain-containing protein</fullName>
    </submittedName>
</protein>
<sequence>MNKRRGACLVCGKPLVYLEKPQQMKCSICGGDFENNVSCEDGHYVCDNCHSKKGIEAVFEGCLESDSKNPVSLMQELMENPYIYMHGPEHHVLEGAALLTAYHNCGGELDIEEALQEMVRRGKEVPGGICGFWGCCGAAVSTGIAYSIIQKTTPLSGKSWSRCNQMTARALQQIAAHGGPRCCKRNSFLAAQTAAQVLAEETGVQLEMPEKITCGFSDENQQCLKNGCPYFNNGV</sequence>
<name>A0ABS8DKG2_9FIRM</name>
<evidence type="ECO:0000313" key="3">
    <source>
        <dbReference type="Proteomes" id="UP001299546"/>
    </source>
</evidence>
<gene>
    <name evidence="2" type="ORF">LIZ65_16735</name>
</gene>
<evidence type="ECO:0000259" key="1">
    <source>
        <dbReference type="Pfam" id="PF18978"/>
    </source>
</evidence>
<keyword evidence="3" id="KW-1185">Reference proteome</keyword>
<proteinExistence type="predicted"/>
<organism evidence="2 3">
    <name type="scientific">Bariatricus massiliensis</name>
    <dbReference type="NCBI Taxonomy" id="1745713"/>
    <lineage>
        <taxon>Bacteria</taxon>
        <taxon>Bacillati</taxon>
        <taxon>Bacillota</taxon>
        <taxon>Clostridia</taxon>
        <taxon>Lachnospirales</taxon>
        <taxon>Lachnospiraceae</taxon>
        <taxon>Bariatricus</taxon>
    </lineage>
</organism>
<comment type="caution">
    <text evidence="2">The sequence shown here is derived from an EMBL/GenBank/DDBJ whole genome shotgun (WGS) entry which is preliminary data.</text>
</comment>
<dbReference type="RefSeq" id="WP_199882831.1">
    <property type="nucleotide sequence ID" value="NZ_JAJCIQ010000016.1"/>
</dbReference>
<dbReference type="EMBL" id="JAJCIS010000016">
    <property type="protein sequence ID" value="MCB7388936.1"/>
    <property type="molecule type" value="Genomic_DNA"/>
</dbReference>